<dbReference type="PANTHER" id="PTHR47019:SF1">
    <property type="entry name" value="LIPID II FLIPPASE MURJ"/>
    <property type="match status" value="1"/>
</dbReference>
<dbReference type="Proteomes" id="UP000247099">
    <property type="component" value="Unassembled WGS sequence"/>
</dbReference>
<gene>
    <name evidence="12" type="primary">mviN</name>
    <name evidence="10" type="synonym">murJ</name>
    <name evidence="12" type="ORF">DDZ13_09135</name>
</gene>
<comment type="caution">
    <text evidence="12">The sequence shown here is derived from an EMBL/GenBank/DDBJ whole genome shotgun (WGS) entry which is preliminary data.</text>
</comment>
<dbReference type="CDD" id="cd13123">
    <property type="entry name" value="MATE_MurJ_like"/>
    <property type="match status" value="1"/>
</dbReference>
<comment type="similarity">
    <text evidence="9 10 11">Belongs to the MurJ/MviN family.</text>
</comment>
<dbReference type="GO" id="GO:0071555">
    <property type="term" value="P:cell wall organization"/>
    <property type="evidence" value="ECO:0007669"/>
    <property type="project" value="UniProtKB-UniRule"/>
</dbReference>
<feature type="transmembrane region" description="Helical" evidence="10">
    <location>
        <begin position="27"/>
        <end position="48"/>
    </location>
</feature>
<keyword evidence="7 10" id="KW-0472">Membrane</keyword>
<comment type="subcellular location">
    <subcellularLocation>
        <location evidence="1 10">Cell membrane</location>
        <topology evidence="1 10">Multi-pass membrane protein</topology>
    </subcellularLocation>
</comment>
<evidence type="ECO:0000256" key="2">
    <source>
        <dbReference type="ARBA" id="ARBA00022475"/>
    </source>
</evidence>
<evidence type="ECO:0000256" key="7">
    <source>
        <dbReference type="ARBA" id="ARBA00023136"/>
    </source>
</evidence>
<dbReference type="InParanoid" id="A0A317ZK51"/>
<dbReference type="PRINTS" id="PR01806">
    <property type="entry name" value="VIRFACTRMVIN"/>
</dbReference>
<dbReference type="Pfam" id="PF03023">
    <property type="entry name" value="MurJ"/>
    <property type="match status" value="1"/>
</dbReference>
<dbReference type="InterPro" id="IPR051050">
    <property type="entry name" value="Lipid_II_flippase_MurJ/MviN"/>
</dbReference>
<dbReference type="OrthoDB" id="9804143at2"/>
<comment type="pathway">
    <text evidence="10">Cell wall biogenesis; peptidoglycan biosynthesis.</text>
</comment>
<feature type="transmembrane region" description="Helical" evidence="10">
    <location>
        <begin position="272"/>
        <end position="290"/>
    </location>
</feature>
<organism evidence="12 13">
    <name type="scientific">Coraliomargarita sinensis</name>
    <dbReference type="NCBI Taxonomy" id="2174842"/>
    <lineage>
        <taxon>Bacteria</taxon>
        <taxon>Pseudomonadati</taxon>
        <taxon>Verrucomicrobiota</taxon>
        <taxon>Opitutia</taxon>
        <taxon>Puniceicoccales</taxon>
        <taxon>Coraliomargaritaceae</taxon>
        <taxon>Coraliomargarita</taxon>
    </lineage>
</organism>
<evidence type="ECO:0000256" key="10">
    <source>
        <dbReference type="HAMAP-Rule" id="MF_02078"/>
    </source>
</evidence>
<dbReference type="RefSeq" id="WP_110131140.1">
    <property type="nucleotide sequence ID" value="NZ_QHJQ01000005.1"/>
</dbReference>
<protein>
    <recommendedName>
        <fullName evidence="10">Probable lipid II flippase MurJ</fullName>
    </recommendedName>
</protein>
<proteinExistence type="inferred from homology"/>
<evidence type="ECO:0000256" key="3">
    <source>
        <dbReference type="ARBA" id="ARBA00022692"/>
    </source>
</evidence>
<dbReference type="InterPro" id="IPR004268">
    <property type="entry name" value="MurJ"/>
</dbReference>
<dbReference type="PANTHER" id="PTHR47019">
    <property type="entry name" value="LIPID II FLIPPASE MURJ"/>
    <property type="match status" value="1"/>
</dbReference>
<feature type="transmembrane region" description="Helical" evidence="10">
    <location>
        <begin position="228"/>
        <end position="252"/>
    </location>
</feature>
<keyword evidence="6 10" id="KW-1133">Transmembrane helix</keyword>
<dbReference type="GO" id="GO:0008360">
    <property type="term" value="P:regulation of cell shape"/>
    <property type="evidence" value="ECO:0007669"/>
    <property type="project" value="UniProtKB-UniRule"/>
</dbReference>
<keyword evidence="10 11" id="KW-0961">Cell wall biogenesis/degradation</keyword>
<evidence type="ECO:0000256" key="6">
    <source>
        <dbReference type="ARBA" id="ARBA00022989"/>
    </source>
</evidence>
<feature type="transmembrane region" description="Helical" evidence="10">
    <location>
        <begin position="311"/>
        <end position="335"/>
    </location>
</feature>
<evidence type="ECO:0000256" key="4">
    <source>
        <dbReference type="ARBA" id="ARBA00022960"/>
    </source>
</evidence>
<dbReference type="GO" id="GO:0005886">
    <property type="term" value="C:plasma membrane"/>
    <property type="evidence" value="ECO:0007669"/>
    <property type="project" value="UniProtKB-SubCell"/>
</dbReference>
<dbReference type="AlphaFoldDB" id="A0A317ZK51"/>
<dbReference type="PIRSF" id="PIRSF002869">
    <property type="entry name" value="MviN"/>
    <property type="match status" value="1"/>
</dbReference>
<sequence>MLKNFRNIAVISLSTIGSRVLGLVRDIMIFAALGTSIWNSAFILAFTLPNLFRRLLGEGALTSAVVPVFTDVLKKQGRQVAFHFFNQVLLRVCAILLATVTGGIVILAVLNSLGVLKGRWMLGADLSVVLLPYMIFICLAAIVSAGLNVIGRFAAAALTPVLLNLSMIGSLAVAWFFGSEHQKVVHLLCGGVLMGGLLQLALPAWDLFRQGWRPKLARDSSESLDQVWALFLPGLMGAAILQVNILVSRLLAFSLDESSVSVLYLASRLMELPLGVFTISVVTVFFPLLASAVSDRDKDGFAISFNQGVRLILAISIPAGVGLLVLAEPILALLFNWGNFNLEDVAATAPLLIIYAVGLPFYSLATFATRGLHACKDMVSPVRVAGFCLVINAVSGYLLMQFFGAAGLAAANIIAAMVQACLLWRGLSRSVAAIRVRYMMKPLLQIGSAAIVMACAVIASILLCQSFIVLENDKIMNAVLVVCGIPAGVISYLTILTLLRFEDIGQLKTLLLRKTKADARVVL</sequence>
<dbReference type="GO" id="GO:0015648">
    <property type="term" value="F:lipid-linked peptidoglycan transporter activity"/>
    <property type="evidence" value="ECO:0007669"/>
    <property type="project" value="UniProtKB-UniRule"/>
</dbReference>
<dbReference type="EMBL" id="QHJQ01000005">
    <property type="protein sequence ID" value="PXA04189.1"/>
    <property type="molecule type" value="Genomic_DNA"/>
</dbReference>
<keyword evidence="10 11" id="KW-0813">Transport</keyword>
<feature type="transmembrane region" description="Helical" evidence="10">
    <location>
        <begin position="130"/>
        <end position="150"/>
    </location>
</feature>
<keyword evidence="4 10" id="KW-0133">Cell shape</keyword>
<evidence type="ECO:0000256" key="1">
    <source>
        <dbReference type="ARBA" id="ARBA00004651"/>
    </source>
</evidence>
<feature type="transmembrane region" description="Helical" evidence="10">
    <location>
        <begin position="446"/>
        <end position="469"/>
    </location>
</feature>
<comment type="function">
    <text evidence="8 10 11">Involved in peptidoglycan biosynthesis. Transports lipid-linked peptidoglycan precursors from the inner to the outer leaflet of the cytoplasmic membrane.</text>
</comment>
<keyword evidence="13" id="KW-1185">Reference proteome</keyword>
<feature type="transmembrane region" description="Helical" evidence="10">
    <location>
        <begin position="347"/>
        <end position="368"/>
    </location>
</feature>
<dbReference type="UniPathway" id="UPA00219"/>
<dbReference type="GO" id="GO:0034204">
    <property type="term" value="P:lipid translocation"/>
    <property type="evidence" value="ECO:0007669"/>
    <property type="project" value="TreeGrafter"/>
</dbReference>
<accession>A0A317ZK51</accession>
<dbReference type="GO" id="GO:0009252">
    <property type="term" value="P:peptidoglycan biosynthetic process"/>
    <property type="evidence" value="ECO:0007669"/>
    <property type="project" value="UniProtKB-UniRule"/>
</dbReference>
<evidence type="ECO:0000256" key="5">
    <source>
        <dbReference type="ARBA" id="ARBA00022984"/>
    </source>
</evidence>
<dbReference type="NCBIfam" id="TIGR01695">
    <property type="entry name" value="murJ_mviN"/>
    <property type="match status" value="1"/>
</dbReference>
<dbReference type="FunCoup" id="A0A317ZK51">
    <property type="interactions" value="264"/>
</dbReference>
<evidence type="ECO:0000256" key="9">
    <source>
        <dbReference type="ARBA" id="ARBA00061532"/>
    </source>
</evidence>
<dbReference type="HAMAP" id="MF_02078">
    <property type="entry name" value="MurJ_MviN"/>
    <property type="match status" value="1"/>
</dbReference>
<feature type="transmembrane region" description="Helical" evidence="10">
    <location>
        <begin position="405"/>
        <end position="425"/>
    </location>
</feature>
<feature type="transmembrane region" description="Helical" evidence="10">
    <location>
        <begin position="380"/>
        <end position="399"/>
    </location>
</feature>
<evidence type="ECO:0000313" key="13">
    <source>
        <dbReference type="Proteomes" id="UP000247099"/>
    </source>
</evidence>
<evidence type="ECO:0000313" key="12">
    <source>
        <dbReference type="EMBL" id="PXA04189.1"/>
    </source>
</evidence>
<evidence type="ECO:0000256" key="11">
    <source>
        <dbReference type="PIRNR" id="PIRNR002869"/>
    </source>
</evidence>
<keyword evidence="5 10" id="KW-0573">Peptidoglycan synthesis</keyword>
<feature type="transmembrane region" description="Helical" evidence="10">
    <location>
        <begin position="88"/>
        <end position="110"/>
    </location>
</feature>
<keyword evidence="3 10" id="KW-0812">Transmembrane</keyword>
<feature type="transmembrane region" description="Helical" evidence="10">
    <location>
        <begin position="157"/>
        <end position="178"/>
    </location>
</feature>
<reference evidence="12 13" key="1">
    <citation type="submission" date="2018-05" db="EMBL/GenBank/DDBJ databases">
        <title>Coraliomargarita sinensis sp. nov., isolated from a marine solar saltern.</title>
        <authorList>
            <person name="Zhou L.Y."/>
        </authorList>
    </citation>
    <scope>NUCLEOTIDE SEQUENCE [LARGE SCALE GENOMIC DNA]</scope>
    <source>
        <strain evidence="12 13">WN38</strain>
    </source>
</reference>
<feature type="transmembrane region" description="Helical" evidence="10">
    <location>
        <begin position="475"/>
        <end position="499"/>
    </location>
</feature>
<evidence type="ECO:0000256" key="8">
    <source>
        <dbReference type="ARBA" id="ARBA00060041"/>
    </source>
</evidence>
<feature type="transmembrane region" description="Helical" evidence="10">
    <location>
        <begin position="184"/>
        <end position="208"/>
    </location>
</feature>
<keyword evidence="2 10" id="KW-1003">Cell membrane</keyword>
<name>A0A317ZK51_9BACT</name>